<organism evidence="1">
    <name type="scientific">bioreactor metagenome</name>
    <dbReference type="NCBI Taxonomy" id="1076179"/>
    <lineage>
        <taxon>unclassified sequences</taxon>
        <taxon>metagenomes</taxon>
        <taxon>ecological metagenomes</taxon>
    </lineage>
</organism>
<name>A0A645B1A3_9ZZZZ</name>
<proteinExistence type="predicted"/>
<reference evidence="1" key="1">
    <citation type="submission" date="2019-08" db="EMBL/GenBank/DDBJ databases">
        <authorList>
            <person name="Kucharzyk K."/>
            <person name="Murdoch R.W."/>
            <person name="Higgins S."/>
            <person name="Loffler F."/>
        </authorList>
    </citation>
    <scope>NUCLEOTIDE SEQUENCE</scope>
</reference>
<gene>
    <name evidence="1" type="ORF">SDC9_106072</name>
</gene>
<dbReference type="EMBL" id="VSSQ01017188">
    <property type="protein sequence ID" value="MPM59232.1"/>
    <property type="molecule type" value="Genomic_DNA"/>
</dbReference>
<accession>A0A645B1A3</accession>
<protein>
    <submittedName>
        <fullName evidence="1">Uncharacterized protein</fullName>
    </submittedName>
</protein>
<comment type="caution">
    <text evidence="1">The sequence shown here is derived from an EMBL/GenBank/DDBJ whole genome shotgun (WGS) entry which is preliminary data.</text>
</comment>
<dbReference type="AlphaFoldDB" id="A0A645B1A3"/>
<sequence>MIQRIYYILNLSLKVMEVNQHTKLVKLTSRNRYFNLPIMSMKPATLTWIIPNKMGCLKINYYR</sequence>
<evidence type="ECO:0000313" key="1">
    <source>
        <dbReference type="EMBL" id="MPM59232.1"/>
    </source>
</evidence>